<evidence type="ECO:0000256" key="1">
    <source>
        <dbReference type="SAM" id="MobiDB-lite"/>
    </source>
</evidence>
<comment type="caution">
    <text evidence="2">The sequence shown here is derived from an EMBL/GenBank/DDBJ whole genome shotgun (WGS) entry which is preliminary data.</text>
</comment>
<reference evidence="2" key="1">
    <citation type="journal article" date="2023" name="IMA Fungus">
        <title>Comparative genomic study of the Penicillium genus elucidates a diverse pangenome and 15 lateral gene transfer events.</title>
        <authorList>
            <person name="Petersen C."/>
            <person name="Sorensen T."/>
            <person name="Nielsen M.R."/>
            <person name="Sondergaard T.E."/>
            <person name="Sorensen J.L."/>
            <person name="Fitzpatrick D.A."/>
            <person name="Frisvad J.C."/>
            <person name="Nielsen K.L."/>
        </authorList>
    </citation>
    <scope>NUCLEOTIDE SEQUENCE</scope>
    <source>
        <strain evidence="2">IBT 12815</strain>
    </source>
</reference>
<dbReference type="EMBL" id="JAQJAE010000005">
    <property type="protein sequence ID" value="KAJ5593549.1"/>
    <property type="molecule type" value="Genomic_DNA"/>
</dbReference>
<reference evidence="2" key="2">
    <citation type="submission" date="2023-01" db="EMBL/GenBank/DDBJ databases">
        <authorList>
            <person name="Petersen C."/>
        </authorList>
    </citation>
    <scope>NUCLEOTIDE SEQUENCE</scope>
    <source>
        <strain evidence="2">IBT 12815</strain>
    </source>
</reference>
<dbReference type="GeneID" id="81591749"/>
<evidence type="ECO:0000313" key="2">
    <source>
        <dbReference type="EMBL" id="KAJ5593549.1"/>
    </source>
</evidence>
<accession>A0AAD6GYT8</accession>
<gene>
    <name evidence="2" type="ORF">N7537_010453</name>
</gene>
<dbReference type="AlphaFoldDB" id="A0AAD6GYT8"/>
<feature type="region of interest" description="Disordered" evidence="1">
    <location>
        <begin position="1"/>
        <end position="25"/>
    </location>
</feature>
<dbReference type="RefSeq" id="XP_056750175.1">
    <property type="nucleotide sequence ID" value="XM_056901507.1"/>
</dbReference>
<sequence length="91" mass="10517">MKRHWREKYSWKSSSSKGRPQAAAQEIAQQQIQQFTRIVPCQQAFNHGTGSHYIHVRGQRTAPRPPVEPAVQQASQIHAELDKMEALYQQH</sequence>
<keyword evidence="3" id="KW-1185">Reference proteome</keyword>
<name>A0AAD6GYT8_9EURO</name>
<organism evidence="2 3">
    <name type="scientific">Penicillium hordei</name>
    <dbReference type="NCBI Taxonomy" id="40994"/>
    <lineage>
        <taxon>Eukaryota</taxon>
        <taxon>Fungi</taxon>
        <taxon>Dikarya</taxon>
        <taxon>Ascomycota</taxon>
        <taxon>Pezizomycotina</taxon>
        <taxon>Eurotiomycetes</taxon>
        <taxon>Eurotiomycetidae</taxon>
        <taxon>Eurotiales</taxon>
        <taxon>Aspergillaceae</taxon>
        <taxon>Penicillium</taxon>
    </lineage>
</organism>
<dbReference type="Proteomes" id="UP001213799">
    <property type="component" value="Unassembled WGS sequence"/>
</dbReference>
<protein>
    <submittedName>
        <fullName evidence="2">Uncharacterized protein</fullName>
    </submittedName>
</protein>
<proteinExistence type="predicted"/>
<evidence type="ECO:0000313" key="3">
    <source>
        <dbReference type="Proteomes" id="UP001213799"/>
    </source>
</evidence>